<name>A0A1R3JMS7_COCAP</name>
<dbReference type="InterPro" id="IPR035920">
    <property type="entry name" value="YhbY-like_sf"/>
</dbReference>
<feature type="transmembrane region" description="Helical" evidence="1">
    <location>
        <begin position="25"/>
        <end position="50"/>
    </location>
</feature>
<keyword evidence="1" id="KW-0812">Transmembrane</keyword>
<protein>
    <submittedName>
        <fullName evidence="2">CRS2-associated factor 2, chloroplastic-like protein</fullName>
    </submittedName>
</protein>
<keyword evidence="1" id="KW-1133">Transmembrane helix</keyword>
<organism evidence="2 3">
    <name type="scientific">Corchorus capsularis</name>
    <name type="common">Jute</name>
    <dbReference type="NCBI Taxonomy" id="210143"/>
    <lineage>
        <taxon>Eukaryota</taxon>
        <taxon>Viridiplantae</taxon>
        <taxon>Streptophyta</taxon>
        <taxon>Embryophyta</taxon>
        <taxon>Tracheophyta</taxon>
        <taxon>Spermatophyta</taxon>
        <taxon>Magnoliopsida</taxon>
        <taxon>eudicotyledons</taxon>
        <taxon>Gunneridae</taxon>
        <taxon>Pentapetalae</taxon>
        <taxon>rosids</taxon>
        <taxon>malvids</taxon>
        <taxon>Malvales</taxon>
        <taxon>Malvaceae</taxon>
        <taxon>Grewioideae</taxon>
        <taxon>Apeibeae</taxon>
        <taxon>Corchorus</taxon>
    </lineage>
</organism>
<keyword evidence="1" id="KW-0472">Membrane</keyword>
<accession>A0A1R3JMS7</accession>
<dbReference type="Proteomes" id="UP000188268">
    <property type="component" value="Unassembled WGS sequence"/>
</dbReference>
<reference evidence="2 3" key="1">
    <citation type="submission" date="2013-09" db="EMBL/GenBank/DDBJ databases">
        <title>Corchorus capsularis genome sequencing.</title>
        <authorList>
            <person name="Alam M."/>
            <person name="Haque M.S."/>
            <person name="Islam M.S."/>
            <person name="Emdad E.M."/>
            <person name="Islam M.M."/>
            <person name="Ahmed B."/>
            <person name="Halim A."/>
            <person name="Hossen Q.M.M."/>
            <person name="Hossain M.Z."/>
            <person name="Ahmed R."/>
            <person name="Khan M.M."/>
            <person name="Islam R."/>
            <person name="Rashid M.M."/>
            <person name="Khan S.A."/>
            <person name="Rahman M.S."/>
            <person name="Alam M."/>
        </authorList>
    </citation>
    <scope>NUCLEOTIDE SEQUENCE [LARGE SCALE GENOMIC DNA]</scope>
    <source>
        <strain evidence="3">cv. CVL-1</strain>
        <tissue evidence="2">Whole seedling</tissue>
    </source>
</reference>
<dbReference type="OrthoDB" id="1609930at2759"/>
<proteinExistence type="predicted"/>
<dbReference type="STRING" id="210143.A0A1R3JMS7"/>
<dbReference type="GO" id="GO:0000373">
    <property type="term" value="P:Group II intron splicing"/>
    <property type="evidence" value="ECO:0007669"/>
    <property type="project" value="InterPro"/>
</dbReference>
<sequence length="119" mass="13491">MAPSPPPSFISNGIVNYNFLLRIRILRLTACLVDFFFLQFWVFGFSYISVKNGVYVSLVKDGRDAFEGSPLVRIGCEGMHASDYKKIGAKFMADTKHRHFPCRKSQLAAYESRSDLSDI</sequence>
<dbReference type="EMBL" id="AWWV01007498">
    <property type="protein sequence ID" value="OMO96131.1"/>
    <property type="molecule type" value="Genomic_DNA"/>
</dbReference>
<dbReference type="PANTHER" id="PTHR46247:SF3">
    <property type="entry name" value="CRS2-ASSOCIATED FACTOR 2, CHLOROPLASTIC"/>
    <property type="match status" value="1"/>
</dbReference>
<dbReference type="PANTHER" id="PTHR46247">
    <property type="entry name" value="CRS2-ASSOCIATED FACTOR 1, CHLOROPLASTIC"/>
    <property type="match status" value="1"/>
</dbReference>
<evidence type="ECO:0000256" key="1">
    <source>
        <dbReference type="SAM" id="Phobius"/>
    </source>
</evidence>
<comment type="caution">
    <text evidence="2">The sequence shown here is derived from an EMBL/GenBank/DDBJ whole genome shotgun (WGS) entry which is preliminary data.</text>
</comment>
<dbReference type="SUPFAM" id="SSF75471">
    <property type="entry name" value="YhbY-like"/>
    <property type="match status" value="1"/>
</dbReference>
<dbReference type="Gramene" id="OMO96131">
    <property type="protein sequence ID" value="OMO96131"/>
    <property type="gene ID" value="CCACVL1_05061"/>
</dbReference>
<gene>
    <name evidence="2" type="ORF">CCACVL1_05061</name>
</gene>
<evidence type="ECO:0000313" key="2">
    <source>
        <dbReference type="EMBL" id="OMO96131.1"/>
    </source>
</evidence>
<dbReference type="InterPro" id="IPR044599">
    <property type="entry name" value="CAF1P_plant"/>
</dbReference>
<keyword evidence="3" id="KW-1185">Reference proteome</keyword>
<evidence type="ECO:0000313" key="3">
    <source>
        <dbReference type="Proteomes" id="UP000188268"/>
    </source>
</evidence>
<dbReference type="AlphaFoldDB" id="A0A1R3JMS7"/>